<proteinExistence type="predicted"/>
<evidence type="ECO:0000313" key="2">
    <source>
        <dbReference type="Proteomes" id="UP000198851"/>
    </source>
</evidence>
<dbReference type="RefSeq" id="WP_139216143.1">
    <property type="nucleotide sequence ID" value="NZ_FOSZ01000002.1"/>
</dbReference>
<dbReference type="EMBL" id="FOSZ01000002">
    <property type="protein sequence ID" value="SFK75072.1"/>
    <property type="molecule type" value="Genomic_DNA"/>
</dbReference>
<accession>A0A1I4C1Y7</accession>
<keyword evidence="2" id="KW-1185">Reference proteome</keyword>
<gene>
    <name evidence="1" type="ORF">SAMN04488036_1029</name>
</gene>
<evidence type="ECO:0000313" key="1">
    <source>
        <dbReference type="EMBL" id="SFK75072.1"/>
    </source>
</evidence>
<evidence type="ECO:0008006" key="3">
    <source>
        <dbReference type="Google" id="ProtNLM"/>
    </source>
</evidence>
<dbReference type="Proteomes" id="UP000198851">
    <property type="component" value="Unassembled WGS sequence"/>
</dbReference>
<sequence>MSSQEILARQQKMMGSWCGHHLESAGVVRVLNEGGSKPPILWIFNTANEPEALASVLGSDQPLVFTRSAHLMVPPGQDPAETRNCLADHFLTEVDRRFGGETLNLGTSCQGTGIALRFAQNSWETGILVNALCIINCSLPDVATGLPALLVYGSGDPLQDPFSKDAARAEKRAAQVFSNHQRCLLDAGHGQFYEPGVLKDILREFASFAAAYSDIRVVNSAASSDTVG</sequence>
<protein>
    <recommendedName>
        <fullName evidence="3">Alpha/beta hydrolase</fullName>
    </recommendedName>
</protein>
<dbReference type="SUPFAM" id="SSF53474">
    <property type="entry name" value="alpha/beta-Hydrolases"/>
    <property type="match status" value="1"/>
</dbReference>
<dbReference type="InterPro" id="IPR029058">
    <property type="entry name" value="AB_hydrolase_fold"/>
</dbReference>
<organism evidence="1 2">
    <name type="scientific">Shimia haliotis</name>
    <dbReference type="NCBI Taxonomy" id="1280847"/>
    <lineage>
        <taxon>Bacteria</taxon>
        <taxon>Pseudomonadati</taxon>
        <taxon>Pseudomonadota</taxon>
        <taxon>Alphaproteobacteria</taxon>
        <taxon>Rhodobacterales</taxon>
        <taxon>Roseobacteraceae</taxon>
    </lineage>
</organism>
<reference evidence="2" key="1">
    <citation type="submission" date="2016-10" db="EMBL/GenBank/DDBJ databases">
        <authorList>
            <person name="Varghese N."/>
            <person name="Submissions S."/>
        </authorList>
    </citation>
    <scope>NUCLEOTIDE SEQUENCE [LARGE SCALE GENOMIC DNA]</scope>
    <source>
        <strain evidence="2">DSM 28453</strain>
    </source>
</reference>
<dbReference type="STRING" id="1280847.SAMN04488036_1029"/>
<name>A0A1I4C1Y7_9RHOB</name>
<dbReference type="Gene3D" id="3.40.50.1820">
    <property type="entry name" value="alpha/beta hydrolase"/>
    <property type="match status" value="1"/>
</dbReference>
<dbReference type="AlphaFoldDB" id="A0A1I4C1Y7"/>
<dbReference type="OrthoDB" id="9778690at2"/>